<dbReference type="EMBL" id="OK338766">
    <property type="protein sequence ID" value="UEK25965.1"/>
    <property type="molecule type" value="Genomic_DNA"/>
</dbReference>
<proteinExistence type="predicted"/>
<organism evidence="2">
    <name type="scientific">Mutinus fleischeri</name>
    <dbReference type="NCBI Taxonomy" id="2218478"/>
    <lineage>
        <taxon>Eukaryota</taxon>
        <taxon>Fungi</taxon>
        <taxon>Dikarya</taxon>
        <taxon>Basidiomycota</taxon>
        <taxon>Agaricomycotina</taxon>
        <taxon>Agaricomycetes</taxon>
        <taxon>Phallomycetidae</taxon>
        <taxon>Phallales</taxon>
        <taxon>Phallaceae</taxon>
        <taxon>Mutinus</taxon>
    </lineage>
</organism>
<evidence type="ECO:0000256" key="1">
    <source>
        <dbReference type="SAM" id="Phobius"/>
    </source>
</evidence>
<accession>A0A8K1RBU5</accession>
<name>A0A8K1RBU5_9AGAM</name>
<keyword evidence="1" id="KW-1133">Transmembrane helix</keyword>
<keyword evidence="1" id="KW-0472">Membrane</keyword>
<geneLocation type="mitochondrion" evidence="2"/>
<evidence type="ECO:0000313" key="2">
    <source>
        <dbReference type="EMBL" id="UEK25965.1"/>
    </source>
</evidence>
<dbReference type="AlphaFoldDB" id="A0A8K1RBU5"/>
<sequence>MVSCFIYIQLLTIMFVATQLCQILFFPTIGARLKHSLLVLSYWKVYPFLLFVPPEDRDHTDSRRINKYVIVINFNQYFSNSHYCSDYVIINIIIIITLNLQY</sequence>
<gene>
    <name evidence="2" type="primary">orf102</name>
</gene>
<keyword evidence="1" id="KW-0812">Transmembrane</keyword>
<keyword evidence="2" id="KW-0496">Mitochondrion</keyword>
<protein>
    <submittedName>
        <fullName evidence="2">Uncharacterized protein</fullName>
    </submittedName>
</protein>
<reference evidence="2" key="1">
    <citation type="submission" date="2021-09" db="EMBL/GenBank/DDBJ databases">
        <authorList>
            <person name="Yan R."/>
        </authorList>
    </citation>
    <scope>NUCLEOTIDE SEQUENCE</scope>
</reference>
<feature type="transmembrane region" description="Helical" evidence="1">
    <location>
        <begin position="6"/>
        <end position="26"/>
    </location>
</feature>